<dbReference type="GO" id="GO:0016491">
    <property type="term" value="F:oxidoreductase activity"/>
    <property type="evidence" value="ECO:0007669"/>
    <property type="project" value="UniProtKB-KW"/>
</dbReference>
<evidence type="ECO:0000256" key="4">
    <source>
        <dbReference type="PIRSR" id="PIRSR000097-2"/>
    </source>
</evidence>
<evidence type="ECO:0000256" key="2">
    <source>
        <dbReference type="ARBA" id="ARBA00023002"/>
    </source>
</evidence>
<evidence type="ECO:0000256" key="1">
    <source>
        <dbReference type="ARBA" id="ARBA00007905"/>
    </source>
</evidence>
<dbReference type="InterPro" id="IPR018170">
    <property type="entry name" value="Aldo/ket_reductase_CS"/>
</dbReference>
<dbReference type="PROSITE" id="PS00063">
    <property type="entry name" value="ALDOKETO_REDUCTASE_3"/>
    <property type="match status" value="1"/>
</dbReference>
<dbReference type="PIRSF" id="PIRSF000097">
    <property type="entry name" value="AKR"/>
    <property type="match status" value="1"/>
</dbReference>
<gene>
    <name evidence="7" type="ORF">BU16DRAFT_548912</name>
</gene>
<reference evidence="7" key="1">
    <citation type="journal article" date="2020" name="Stud. Mycol.">
        <title>101 Dothideomycetes genomes: a test case for predicting lifestyles and emergence of pathogens.</title>
        <authorList>
            <person name="Haridas S."/>
            <person name="Albert R."/>
            <person name="Binder M."/>
            <person name="Bloem J."/>
            <person name="Labutti K."/>
            <person name="Salamov A."/>
            <person name="Andreopoulos B."/>
            <person name="Baker S."/>
            <person name="Barry K."/>
            <person name="Bills G."/>
            <person name="Bluhm B."/>
            <person name="Cannon C."/>
            <person name="Castanera R."/>
            <person name="Culley D."/>
            <person name="Daum C."/>
            <person name="Ezra D."/>
            <person name="Gonzalez J."/>
            <person name="Henrissat B."/>
            <person name="Kuo A."/>
            <person name="Liang C."/>
            <person name="Lipzen A."/>
            <person name="Lutzoni F."/>
            <person name="Magnuson J."/>
            <person name="Mondo S."/>
            <person name="Nolan M."/>
            <person name="Ohm R."/>
            <person name="Pangilinan J."/>
            <person name="Park H.-J."/>
            <person name="Ramirez L."/>
            <person name="Alfaro M."/>
            <person name="Sun H."/>
            <person name="Tritt A."/>
            <person name="Yoshinaga Y."/>
            <person name="Zwiers L.-H."/>
            <person name="Turgeon B."/>
            <person name="Goodwin S."/>
            <person name="Spatafora J."/>
            <person name="Crous P."/>
            <person name="Grigoriev I."/>
        </authorList>
    </citation>
    <scope>NUCLEOTIDE SEQUENCE</scope>
    <source>
        <strain evidence="7">CBS 269.34</strain>
    </source>
</reference>
<dbReference type="PRINTS" id="PR00069">
    <property type="entry name" value="ALDKETRDTASE"/>
</dbReference>
<proteinExistence type="inferred from homology"/>
<dbReference type="Proteomes" id="UP000799750">
    <property type="component" value="Unassembled WGS sequence"/>
</dbReference>
<dbReference type="SUPFAM" id="SSF51430">
    <property type="entry name" value="NAD(P)-linked oxidoreductase"/>
    <property type="match status" value="1"/>
</dbReference>
<accession>A0A6A6QZR9</accession>
<dbReference type="InterPro" id="IPR036812">
    <property type="entry name" value="NAD(P)_OxRdtase_dom_sf"/>
</dbReference>
<name>A0A6A6QZR9_9PEZI</name>
<keyword evidence="2" id="KW-0560">Oxidoreductase</keyword>
<dbReference type="EMBL" id="MU004186">
    <property type="protein sequence ID" value="KAF2497945.1"/>
    <property type="molecule type" value="Genomic_DNA"/>
</dbReference>
<feature type="binding site" evidence="4">
    <location>
        <position position="116"/>
    </location>
    <ligand>
        <name>substrate</name>
    </ligand>
</feature>
<dbReference type="FunFam" id="3.20.20.100:FF:000007">
    <property type="entry name" value="NAD(P)H-dependent D-xylose reductase xyl1"/>
    <property type="match status" value="1"/>
</dbReference>
<dbReference type="OrthoDB" id="416253at2759"/>
<evidence type="ECO:0000313" key="8">
    <source>
        <dbReference type="Proteomes" id="UP000799750"/>
    </source>
</evidence>
<organism evidence="7 8">
    <name type="scientific">Lophium mytilinum</name>
    <dbReference type="NCBI Taxonomy" id="390894"/>
    <lineage>
        <taxon>Eukaryota</taxon>
        <taxon>Fungi</taxon>
        <taxon>Dikarya</taxon>
        <taxon>Ascomycota</taxon>
        <taxon>Pezizomycotina</taxon>
        <taxon>Dothideomycetes</taxon>
        <taxon>Pleosporomycetidae</taxon>
        <taxon>Mytilinidiales</taxon>
        <taxon>Mytilinidiaceae</taxon>
        <taxon>Lophium</taxon>
    </lineage>
</organism>
<dbReference type="AlphaFoldDB" id="A0A6A6QZR9"/>
<feature type="active site" description="Proton donor" evidence="3">
    <location>
        <position position="54"/>
    </location>
</feature>
<comment type="similarity">
    <text evidence="1">Belongs to the aldo/keto reductase family.</text>
</comment>
<sequence length="326" mass="36635">MATDVQTPKIKLANGAEMPQVGLGMWKMDNATCADVIYRAIKDGYRLFDGACDYGNEKEGGEGVARAIKDGLVKRSELFIISKLWNSFHDPEQVEPIVRKQLADWDVDYFDLYYIHFPVSLKYVDPKVRYPPGWYFDDAGTKVEHGKASLQSTWEAMEALIPAGLAKNIGVSNYTGALLLDLFTYAKTKPAVVQVEHHPYLLQQSLLDLCKSHGIAVTGYSSFGPQSFRDCDMDLAQSIELLFDHAVITTIANRHRKTAAQVLLRWSTQRGIAVIPKSNTQDRLLENLDVTSFDLSEEEIKQISGLDRGFRFNNPLNYGIPVYNFA</sequence>
<dbReference type="InterPro" id="IPR023210">
    <property type="entry name" value="NADP_OxRdtase_dom"/>
</dbReference>
<dbReference type="Pfam" id="PF00248">
    <property type="entry name" value="Aldo_ket_red"/>
    <property type="match status" value="1"/>
</dbReference>
<feature type="domain" description="NADP-dependent oxidoreductase" evidence="6">
    <location>
        <begin position="22"/>
        <end position="306"/>
    </location>
</feature>
<evidence type="ECO:0000256" key="3">
    <source>
        <dbReference type="PIRSR" id="PIRSR000097-1"/>
    </source>
</evidence>
<dbReference type="InterPro" id="IPR020471">
    <property type="entry name" value="AKR"/>
</dbReference>
<dbReference type="PANTHER" id="PTHR11732">
    <property type="entry name" value="ALDO/KETO REDUCTASE"/>
    <property type="match status" value="1"/>
</dbReference>
<feature type="site" description="Lowers pKa of active site Tyr" evidence="5">
    <location>
        <position position="83"/>
    </location>
</feature>
<evidence type="ECO:0000313" key="7">
    <source>
        <dbReference type="EMBL" id="KAF2497945.1"/>
    </source>
</evidence>
<dbReference type="PROSITE" id="PS00062">
    <property type="entry name" value="ALDOKETO_REDUCTASE_2"/>
    <property type="match status" value="1"/>
</dbReference>
<keyword evidence="8" id="KW-1185">Reference proteome</keyword>
<dbReference type="Gene3D" id="3.20.20.100">
    <property type="entry name" value="NADP-dependent oxidoreductase domain"/>
    <property type="match status" value="1"/>
</dbReference>
<evidence type="ECO:0000256" key="5">
    <source>
        <dbReference type="PIRSR" id="PIRSR000097-3"/>
    </source>
</evidence>
<protein>
    <submittedName>
        <fullName evidence="7">Aldo/keto reductase</fullName>
    </submittedName>
</protein>
<evidence type="ECO:0000259" key="6">
    <source>
        <dbReference type="Pfam" id="PF00248"/>
    </source>
</evidence>